<protein>
    <submittedName>
        <fullName evidence="3 4">Uncharacterized protein LOC117640027</fullName>
    </submittedName>
</protein>
<dbReference type="RefSeq" id="XP_034232104.1">
    <property type="nucleotide sequence ID" value="XM_034376213.1"/>
</dbReference>
<accession>A0A6P8ZHM3</accession>
<dbReference type="RefSeq" id="XP_034232105.1">
    <property type="nucleotide sequence ID" value="XM_034376214.1"/>
</dbReference>
<keyword evidence="2" id="KW-1185">Reference proteome</keyword>
<dbReference type="Proteomes" id="UP000515158">
    <property type="component" value="Unplaced"/>
</dbReference>
<proteinExistence type="predicted"/>
<feature type="region of interest" description="Disordered" evidence="1">
    <location>
        <begin position="54"/>
        <end position="116"/>
    </location>
</feature>
<feature type="compositionally biased region" description="Acidic residues" evidence="1">
    <location>
        <begin position="69"/>
        <end position="82"/>
    </location>
</feature>
<sequence>MTEQGPTIKVHCGSNLVFSCSKPAKDSESGGKTAALVSSLKEAQVRVNQFLTELVEKSGSSNSNKGGDDEASDEEDEEADEDSCGKLSEAMKRKLEGNELSSNTSKTDRKRTKTQT</sequence>
<gene>
    <name evidence="3 4 5" type="primary">LOC117640027</name>
</gene>
<dbReference type="RefSeq" id="XP_034232103.1">
    <property type="nucleotide sequence ID" value="XM_034376212.1"/>
</dbReference>
<evidence type="ECO:0000313" key="5">
    <source>
        <dbReference type="RefSeq" id="XP_034232105.1"/>
    </source>
</evidence>
<dbReference type="AlphaFoldDB" id="A0A6P8ZHM3"/>
<evidence type="ECO:0000256" key="1">
    <source>
        <dbReference type="SAM" id="MobiDB-lite"/>
    </source>
</evidence>
<evidence type="ECO:0000313" key="4">
    <source>
        <dbReference type="RefSeq" id="XP_034232104.1"/>
    </source>
</evidence>
<evidence type="ECO:0000313" key="2">
    <source>
        <dbReference type="Proteomes" id="UP000515158"/>
    </source>
</evidence>
<dbReference type="GeneID" id="117640027"/>
<dbReference type="OrthoDB" id="10579312at2759"/>
<dbReference type="KEGG" id="tpal:117640027"/>
<organism evidence="4">
    <name type="scientific">Thrips palmi</name>
    <name type="common">Melon thrips</name>
    <dbReference type="NCBI Taxonomy" id="161013"/>
    <lineage>
        <taxon>Eukaryota</taxon>
        <taxon>Metazoa</taxon>
        <taxon>Ecdysozoa</taxon>
        <taxon>Arthropoda</taxon>
        <taxon>Hexapoda</taxon>
        <taxon>Insecta</taxon>
        <taxon>Pterygota</taxon>
        <taxon>Neoptera</taxon>
        <taxon>Paraneoptera</taxon>
        <taxon>Thysanoptera</taxon>
        <taxon>Terebrantia</taxon>
        <taxon>Thripoidea</taxon>
        <taxon>Thripidae</taxon>
        <taxon>Thrips</taxon>
    </lineage>
</organism>
<name>A0A6P8ZHM3_THRPL</name>
<reference evidence="3 4" key="1">
    <citation type="submission" date="2025-04" db="UniProtKB">
        <authorList>
            <consortium name="RefSeq"/>
        </authorList>
    </citation>
    <scope>IDENTIFICATION</scope>
    <source>
        <tissue evidence="3 4">Total insect</tissue>
    </source>
</reference>
<evidence type="ECO:0000313" key="3">
    <source>
        <dbReference type="RefSeq" id="XP_034232103.1"/>
    </source>
</evidence>